<dbReference type="Pfam" id="PF03992">
    <property type="entry name" value="ABM"/>
    <property type="match status" value="1"/>
</dbReference>
<sequence length="170" mass="18999">MVVAAVFTIKLRNDEAEQQFLDAFAPLQQHAVWNEPGTLTYELHQVFENGEPVPHQYLVLERYSSMRDFEEIHMKSAPLQNLFKAVAGIAVEEQKLTLCSKATSQPAIDRKPQVWPDKAIDDPLLQKGVLVLGVPVAATSLPTRRRPRPLPSTLSKWRSSLSSTAVARSV</sequence>
<dbReference type="InterPro" id="IPR011008">
    <property type="entry name" value="Dimeric_a/b-barrel"/>
</dbReference>
<name>A0A3P3Z349_LEIBR</name>
<evidence type="ECO:0000313" key="3">
    <source>
        <dbReference type="Proteomes" id="UP000319462"/>
    </source>
</evidence>
<protein>
    <submittedName>
        <fullName evidence="2">Ysine_decarboxylase-like_protein</fullName>
    </submittedName>
</protein>
<dbReference type="Gene3D" id="3.30.70.100">
    <property type="match status" value="1"/>
</dbReference>
<accession>A0A3P3Z349</accession>
<dbReference type="InterPro" id="IPR007138">
    <property type="entry name" value="ABM_dom"/>
</dbReference>
<reference evidence="2 3" key="1">
    <citation type="submission" date="2018-09" db="EMBL/GenBank/DDBJ databases">
        <authorList>
            <person name="Peiro R."/>
            <person name="Begona"/>
            <person name="Cbmso G."/>
            <person name="Lopez M."/>
            <person name="Gonzalez S."/>
        </authorList>
    </citation>
    <scope>NUCLEOTIDE SEQUENCE [LARGE SCALE GENOMIC DNA]</scope>
</reference>
<evidence type="ECO:0000313" key="2">
    <source>
        <dbReference type="EMBL" id="SYZ64564.1"/>
    </source>
</evidence>
<dbReference type="SUPFAM" id="SSF54909">
    <property type="entry name" value="Dimeric alpha+beta barrel"/>
    <property type="match status" value="1"/>
</dbReference>
<proteinExistence type="predicted"/>
<evidence type="ECO:0000259" key="1">
    <source>
        <dbReference type="PROSITE" id="PS51725"/>
    </source>
</evidence>
<dbReference type="PROSITE" id="PS51725">
    <property type="entry name" value="ABM"/>
    <property type="match status" value="1"/>
</dbReference>
<gene>
    <name evidence="2" type="ORF">LBRM2904_17.1070</name>
</gene>
<feature type="domain" description="ABM" evidence="1">
    <location>
        <begin position="3"/>
        <end position="98"/>
    </location>
</feature>
<dbReference type="AlphaFoldDB" id="A0A3P3Z349"/>
<organism evidence="2 3">
    <name type="scientific">Leishmania braziliensis MHOM/BR/75/M2904</name>
    <dbReference type="NCBI Taxonomy" id="420245"/>
    <lineage>
        <taxon>Eukaryota</taxon>
        <taxon>Discoba</taxon>
        <taxon>Euglenozoa</taxon>
        <taxon>Kinetoplastea</taxon>
        <taxon>Metakinetoplastina</taxon>
        <taxon>Trypanosomatida</taxon>
        <taxon>Trypanosomatidae</taxon>
        <taxon>Leishmaniinae</taxon>
        <taxon>Leishmania</taxon>
        <taxon>Leishmania braziliensis species complex</taxon>
    </lineage>
</organism>
<dbReference type="EMBL" id="LS997616">
    <property type="protein sequence ID" value="SYZ64564.1"/>
    <property type="molecule type" value="Genomic_DNA"/>
</dbReference>
<dbReference type="Proteomes" id="UP000319462">
    <property type="component" value="Chromosome 17"/>
</dbReference>